<name>A0A7C9RRD7_9PSEU</name>
<comment type="caution">
    <text evidence="1">The sequence shown here is derived from an EMBL/GenBank/DDBJ whole genome shotgun (WGS) entry which is preliminary data.</text>
</comment>
<reference evidence="1 2" key="1">
    <citation type="submission" date="2020-03" db="EMBL/GenBank/DDBJ databases">
        <title>Isolation and identification of active actinomycetes.</title>
        <authorList>
            <person name="Sun X."/>
        </authorList>
    </citation>
    <scope>NUCLEOTIDE SEQUENCE [LARGE SCALE GENOMIC DNA]</scope>
    <source>
        <strain evidence="1 2">NEAU-D13</strain>
    </source>
</reference>
<organism evidence="1 2">
    <name type="scientific">Lentzea alba</name>
    <dbReference type="NCBI Taxonomy" id="2714351"/>
    <lineage>
        <taxon>Bacteria</taxon>
        <taxon>Bacillati</taxon>
        <taxon>Actinomycetota</taxon>
        <taxon>Actinomycetes</taxon>
        <taxon>Pseudonocardiales</taxon>
        <taxon>Pseudonocardiaceae</taxon>
        <taxon>Lentzea</taxon>
    </lineage>
</organism>
<dbReference type="InterPro" id="IPR003719">
    <property type="entry name" value="Phenazine_PhzF-like"/>
</dbReference>
<dbReference type="Proteomes" id="UP000481360">
    <property type="component" value="Unassembled WGS sequence"/>
</dbReference>
<evidence type="ECO:0000313" key="1">
    <source>
        <dbReference type="EMBL" id="NGY61050.1"/>
    </source>
</evidence>
<evidence type="ECO:0000313" key="2">
    <source>
        <dbReference type="Proteomes" id="UP000481360"/>
    </source>
</evidence>
<gene>
    <name evidence="1" type="ORF">G7043_19135</name>
</gene>
<dbReference type="GO" id="GO:0005737">
    <property type="term" value="C:cytoplasm"/>
    <property type="evidence" value="ECO:0007669"/>
    <property type="project" value="TreeGrafter"/>
</dbReference>
<keyword evidence="2" id="KW-1185">Reference proteome</keyword>
<dbReference type="SUPFAM" id="SSF54506">
    <property type="entry name" value="Diaminopimelate epimerase-like"/>
    <property type="match status" value="1"/>
</dbReference>
<accession>A0A7C9RRD7</accession>
<dbReference type="GO" id="GO:0016853">
    <property type="term" value="F:isomerase activity"/>
    <property type="evidence" value="ECO:0007669"/>
    <property type="project" value="TreeGrafter"/>
</dbReference>
<protein>
    <submittedName>
        <fullName evidence="1">PhzF family phenazine biosynthesis protein</fullName>
    </submittedName>
</protein>
<dbReference type="AlphaFoldDB" id="A0A7C9RRD7"/>
<dbReference type="Pfam" id="PF02567">
    <property type="entry name" value="PhzC-PhzF"/>
    <property type="match status" value="1"/>
</dbReference>
<sequence>MVDDGDFSDAERREMPVRHGTSHAVFIGPGGALRFFTSAGELPGCGHGTVAALAVLAADGEREFVLRAGGRTFSGTATRVPGGVEAFFDPGPIQVRPATAAEHDAVVRALGTDGSCVIATLGRPRMLVEVPDGVAALAPDFDLLRAATDELGLLGCYAYSSGRDRYVARMFAPSIGVPEDIANANSTACLAAHLAADIAVDMGDSLGQPATVTATAAGRVGGLAAVRA</sequence>
<dbReference type="EMBL" id="JAAMPJ010000005">
    <property type="protein sequence ID" value="NGY61050.1"/>
    <property type="molecule type" value="Genomic_DNA"/>
</dbReference>
<dbReference type="PANTHER" id="PTHR13774">
    <property type="entry name" value="PHENAZINE BIOSYNTHESIS PROTEIN"/>
    <property type="match status" value="1"/>
</dbReference>
<proteinExistence type="predicted"/>
<dbReference type="Gene3D" id="3.10.310.10">
    <property type="entry name" value="Diaminopimelate Epimerase, Chain A, domain 1"/>
    <property type="match status" value="2"/>
</dbReference>
<dbReference type="PIRSF" id="PIRSF016184">
    <property type="entry name" value="PhzC_PhzF"/>
    <property type="match status" value="1"/>
</dbReference>